<name>F8NIV4_SERL9</name>
<evidence type="ECO:0000313" key="2">
    <source>
        <dbReference type="EMBL" id="EGO28987.1"/>
    </source>
</evidence>
<accession>F8NIV4</accession>
<reference evidence="2" key="1">
    <citation type="submission" date="2011-04" db="EMBL/GenBank/DDBJ databases">
        <title>Evolution of plant cell wall degrading machinery underlies the functional diversity of forest fungi.</title>
        <authorList>
            <consortium name="US DOE Joint Genome Institute (JGI-PGF)"/>
            <person name="Eastwood D.C."/>
            <person name="Floudas D."/>
            <person name="Binder M."/>
            <person name="Majcherczyk A."/>
            <person name="Schneider P."/>
            <person name="Aerts A."/>
            <person name="Asiegbu F.O."/>
            <person name="Baker S.E."/>
            <person name="Barry K."/>
            <person name="Bendiksby M."/>
            <person name="Blumentritt M."/>
            <person name="Coutinho P.M."/>
            <person name="Cullen D."/>
            <person name="Cullen D."/>
            <person name="Gathman A."/>
            <person name="Goodell B."/>
            <person name="Henrissat B."/>
            <person name="Ihrmark K."/>
            <person name="Kauserud H."/>
            <person name="Kohler A."/>
            <person name="LaButti K."/>
            <person name="Lapidus A."/>
            <person name="Lavin J.L."/>
            <person name="Lee Y.-H."/>
            <person name="Lindquist E."/>
            <person name="Lilly W."/>
            <person name="Lucas S."/>
            <person name="Morin E."/>
            <person name="Murat C."/>
            <person name="Oguiza J.A."/>
            <person name="Park J."/>
            <person name="Pisabarro A.G."/>
            <person name="Riley R."/>
            <person name="Rosling A."/>
            <person name="Salamov A."/>
            <person name="Schmidt O."/>
            <person name="Schmutz J."/>
            <person name="Skrede I."/>
            <person name="Stenlid J."/>
            <person name="Wiebenga A."/>
            <person name="Xie X."/>
            <person name="Kues U."/>
            <person name="Hibbett D.S."/>
            <person name="Hoffmeister D."/>
            <person name="Hogberg N."/>
            <person name="Martin F."/>
            <person name="Grigoriev I.V."/>
            <person name="Watkinson S.C."/>
        </authorList>
    </citation>
    <scope>NUCLEOTIDE SEQUENCE</scope>
    <source>
        <strain evidence="2">S7.9</strain>
    </source>
</reference>
<organism>
    <name type="scientific">Serpula lacrymans var. lacrymans (strain S7.9)</name>
    <name type="common">Dry rot fungus</name>
    <dbReference type="NCBI Taxonomy" id="578457"/>
    <lineage>
        <taxon>Eukaryota</taxon>
        <taxon>Fungi</taxon>
        <taxon>Dikarya</taxon>
        <taxon>Basidiomycota</taxon>
        <taxon>Agaricomycotina</taxon>
        <taxon>Agaricomycetes</taxon>
        <taxon>Agaricomycetidae</taxon>
        <taxon>Boletales</taxon>
        <taxon>Coniophorineae</taxon>
        <taxon>Serpulaceae</taxon>
        <taxon>Serpula</taxon>
    </lineage>
</organism>
<dbReference type="EMBL" id="GL945429">
    <property type="protein sequence ID" value="EGO28987.1"/>
    <property type="molecule type" value="Genomic_DNA"/>
</dbReference>
<dbReference type="KEGG" id="sla:SERLADRAFT_405164"/>
<protein>
    <submittedName>
        <fullName evidence="2">Uncharacterized protein</fullName>
    </submittedName>
</protein>
<dbReference type="HOGENOM" id="CLU_638036_0_0_1"/>
<dbReference type="Proteomes" id="UP000008064">
    <property type="component" value="Unassembled WGS sequence"/>
</dbReference>
<feature type="region of interest" description="Disordered" evidence="1">
    <location>
        <begin position="1"/>
        <end position="31"/>
    </location>
</feature>
<gene>
    <name evidence="2" type="ORF">SERLADRAFT_405164</name>
</gene>
<evidence type="ECO:0000256" key="1">
    <source>
        <dbReference type="SAM" id="MobiDB-lite"/>
    </source>
</evidence>
<proteinExistence type="predicted"/>
<dbReference type="GeneID" id="18812538"/>
<sequence length="480" mass="54342">MDYQQDSELDVTMVDSDMDHTSVKPKRRRREAMEWQSTRFKQESSFCGGVEGKQGLPGQQHYLHQDTRQESDWLQSVKNQQALGLSPCLNNQQFEVSPMHHSLKFQQPFMRRKDFDQALLSECGCFFNDDFQSNVMDTSPGSMIASWDKNKYVQDQQCAGAHSQLKSVKCHVEFDHHIDSLQPTEFWHYVDPQQCYDSQHSQQGYASTQYHDQQSLNGFLPSNALVPVQYQGLNLEPSGYMPAALPIELYGQDVLHRIAAAYWAGLQIRGIILWGIDHVPHSYCVGLLYFVCNVDNQKLPVTAVATQRTSKFGVTLPTGRSQYTPSFNCGVGESRSVVAQTADQFSMSLNASLTVAWGKFSIVGREKFLKDLEAALQGFAHTTNRDSPFSLKNSIIWRSSSVILNISSVIDPSRINEYDVFDCGDAAFLKIQEKNMFLQAGFSKIEQQYYLVDMADGKRQYVSGNDSNLIALYNLLFIGQ</sequence>
<dbReference type="RefSeq" id="XP_007313229.1">
    <property type="nucleotide sequence ID" value="XM_007313167.1"/>
</dbReference>
<dbReference type="AlphaFoldDB" id="F8NIV4"/>